<accession>A0A3A9VT98</accession>
<evidence type="ECO:0000256" key="4">
    <source>
        <dbReference type="ARBA" id="ARBA00023136"/>
    </source>
</evidence>
<feature type="domain" description="Methylamine utilisation protein MauE" evidence="5">
    <location>
        <begin position="4"/>
        <end position="124"/>
    </location>
</feature>
<evidence type="ECO:0000259" key="5">
    <source>
        <dbReference type="Pfam" id="PF07291"/>
    </source>
</evidence>
<keyword evidence="8" id="KW-1185">Reference proteome</keyword>
<dbReference type="GO" id="GO:0016020">
    <property type="term" value="C:membrane"/>
    <property type="evidence" value="ECO:0007669"/>
    <property type="project" value="UniProtKB-SubCell"/>
</dbReference>
<organism evidence="6 9">
    <name type="scientific">Streptomyces radicis</name>
    <dbReference type="NCBI Taxonomy" id="1750517"/>
    <lineage>
        <taxon>Bacteria</taxon>
        <taxon>Bacillati</taxon>
        <taxon>Actinomycetota</taxon>
        <taxon>Actinomycetes</taxon>
        <taxon>Kitasatosporales</taxon>
        <taxon>Streptomycetaceae</taxon>
        <taxon>Streptomyces</taxon>
    </lineage>
</organism>
<dbReference type="AlphaFoldDB" id="A0A3A9VT98"/>
<dbReference type="EMBL" id="RBDX01000040">
    <property type="protein sequence ID" value="RKN04108.1"/>
    <property type="molecule type" value="Genomic_DNA"/>
</dbReference>
<protein>
    <recommendedName>
        <fullName evidence="5">Methylamine utilisation protein MauE domain-containing protein</fullName>
    </recommendedName>
</protein>
<dbReference type="OrthoDB" id="3386503at2"/>
<evidence type="ECO:0000313" key="7">
    <source>
        <dbReference type="EMBL" id="RKN14465.1"/>
    </source>
</evidence>
<comment type="subcellular location">
    <subcellularLocation>
        <location evidence="1">Membrane</location>
        <topology evidence="1">Multi-pass membrane protein</topology>
    </subcellularLocation>
</comment>
<comment type="caution">
    <text evidence="6">The sequence shown here is derived from an EMBL/GenBank/DDBJ whole genome shotgun (WGS) entry which is preliminary data.</text>
</comment>
<dbReference type="Pfam" id="PF07291">
    <property type="entry name" value="MauE"/>
    <property type="match status" value="1"/>
</dbReference>
<evidence type="ECO:0000313" key="6">
    <source>
        <dbReference type="EMBL" id="RKN04108.1"/>
    </source>
</evidence>
<sequence length="277" mass="28764">MSPLLLAGLLGWTGLAKLRSRSLLAQAGRTALPRLVRGPRRAAHVLRASGAAEVALAAALVAAPEATAPAVGTALIGVAFLVYLGAAKAVAPESSCGCTANDTQPVTWRSFARAGFVAGGGVVALGADEPWWSTLADRPLPALALLAAGATALAYLSGGPVAFRRLRLRLLGNPLSRDARSGGPHRVPVAASVELLERSLAWETVSPLIRSGLVEHWDEDGWRFLHYTGARGSEGGDRPVSVLFAMDATAHLDRPAGQAIRVSVVDQETEEVLPVTA</sequence>
<keyword evidence="3" id="KW-1133">Transmembrane helix</keyword>
<dbReference type="Proteomes" id="UP000275024">
    <property type="component" value="Unassembled WGS sequence"/>
</dbReference>
<dbReference type="GO" id="GO:0030416">
    <property type="term" value="P:methylamine metabolic process"/>
    <property type="evidence" value="ECO:0007669"/>
    <property type="project" value="InterPro"/>
</dbReference>
<keyword evidence="2" id="KW-0812">Transmembrane</keyword>
<proteinExistence type="predicted"/>
<dbReference type="EMBL" id="RBDY01000039">
    <property type="protein sequence ID" value="RKN14465.1"/>
    <property type="molecule type" value="Genomic_DNA"/>
</dbReference>
<gene>
    <name evidence="7" type="ORF">D7318_29420</name>
    <name evidence="6" type="ORF">D7319_29555</name>
</gene>
<evidence type="ECO:0000256" key="3">
    <source>
        <dbReference type="ARBA" id="ARBA00022989"/>
    </source>
</evidence>
<evidence type="ECO:0000256" key="1">
    <source>
        <dbReference type="ARBA" id="ARBA00004141"/>
    </source>
</evidence>
<keyword evidence="4" id="KW-0472">Membrane</keyword>
<evidence type="ECO:0000313" key="8">
    <source>
        <dbReference type="Proteomes" id="UP000268652"/>
    </source>
</evidence>
<evidence type="ECO:0000313" key="9">
    <source>
        <dbReference type="Proteomes" id="UP000275024"/>
    </source>
</evidence>
<dbReference type="Proteomes" id="UP000268652">
    <property type="component" value="Unassembled WGS sequence"/>
</dbReference>
<reference evidence="8 9" key="1">
    <citation type="submission" date="2018-09" db="EMBL/GenBank/DDBJ databases">
        <title>Streptomyces sp. nov. DS1-2, an endophytic actinomycete isolated from roots of Dendrobium scabrilingue.</title>
        <authorList>
            <person name="Kuncharoen N."/>
            <person name="Kudo T."/>
            <person name="Ohkuma M."/>
            <person name="Yuki M."/>
            <person name="Tanasupawat S."/>
        </authorList>
    </citation>
    <scope>NUCLEOTIDE SEQUENCE [LARGE SCALE GENOMIC DNA]</scope>
    <source>
        <strain evidence="6 9">AZ1-7</strain>
        <strain evidence="7 8">DS1-2</strain>
    </source>
</reference>
<dbReference type="InterPro" id="IPR009908">
    <property type="entry name" value="Methylamine_util_MauE"/>
</dbReference>
<name>A0A3A9VT98_9ACTN</name>
<evidence type="ECO:0000256" key="2">
    <source>
        <dbReference type="ARBA" id="ARBA00022692"/>
    </source>
</evidence>